<evidence type="ECO:0000313" key="4">
    <source>
        <dbReference type="WBParaSite" id="L893_g15686.t1"/>
    </source>
</evidence>
<organism evidence="3 4">
    <name type="scientific">Steinernema glaseri</name>
    <dbReference type="NCBI Taxonomy" id="37863"/>
    <lineage>
        <taxon>Eukaryota</taxon>
        <taxon>Metazoa</taxon>
        <taxon>Ecdysozoa</taxon>
        <taxon>Nematoda</taxon>
        <taxon>Chromadorea</taxon>
        <taxon>Rhabditida</taxon>
        <taxon>Tylenchina</taxon>
        <taxon>Panagrolaimomorpha</taxon>
        <taxon>Strongyloidoidea</taxon>
        <taxon>Steinernematidae</taxon>
        <taxon>Steinernema</taxon>
    </lineage>
</organism>
<feature type="chain" id="PRO_5009312047" evidence="2">
    <location>
        <begin position="22"/>
        <end position="186"/>
    </location>
</feature>
<evidence type="ECO:0000256" key="2">
    <source>
        <dbReference type="SAM" id="SignalP"/>
    </source>
</evidence>
<accession>A0A1I7YEW1</accession>
<sequence length="186" mass="20827">MWPANFIFAIVVLCLTTEIRGQRQTTKVLSFESSTPITGGITCGPNEEATKCLPCEQECDTAIRNISTICVGQVCFDDGPQFCECPLSKGFARDYNGKCVPTSQCPIPGCSSGQECCMLPDCACKPDYVRFYEQCIPQALCPPKKRTPCGECPAGKVCKYRQGWFSWFFGYFEGRHFCEWYTPCEF</sequence>
<keyword evidence="2" id="KW-0732">Signal</keyword>
<keyword evidence="1" id="KW-0722">Serine protease inhibitor</keyword>
<dbReference type="WBParaSite" id="L893_g15686.t1">
    <property type="protein sequence ID" value="L893_g15686.t1"/>
    <property type="gene ID" value="L893_g15686"/>
</dbReference>
<evidence type="ECO:0000313" key="3">
    <source>
        <dbReference type="Proteomes" id="UP000095287"/>
    </source>
</evidence>
<keyword evidence="1" id="KW-0646">Protease inhibitor</keyword>
<dbReference type="SUPFAM" id="SSF57567">
    <property type="entry name" value="Serine protease inhibitors"/>
    <property type="match status" value="1"/>
</dbReference>
<reference evidence="4" key="1">
    <citation type="submission" date="2016-11" db="UniProtKB">
        <authorList>
            <consortium name="WormBaseParasite"/>
        </authorList>
    </citation>
    <scope>IDENTIFICATION</scope>
</reference>
<proteinExistence type="predicted"/>
<dbReference type="AlphaFoldDB" id="A0A1I7YEW1"/>
<keyword evidence="3" id="KW-1185">Reference proteome</keyword>
<dbReference type="InterPro" id="IPR036084">
    <property type="entry name" value="Ser_inhib-like_sf"/>
</dbReference>
<dbReference type="Proteomes" id="UP000095287">
    <property type="component" value="Unplaced"/>
</dbReference>
<dbReference type="GO" id="GO:0004867">
    <property type="term" value="F:serine-type endopeptidase inhibitor activity"/>
    <property type="evidence" value="ECO:0007669"/>
    <property type="project" value="UniProtKB-KW"/>
</dbReference>
<name>A0A1I7YEW1_9BILA</name>
<protein>
    <submittedName>
        <fullName evidence="4">TIL domain-containing protein</fullName>
    </submittedName>
</protein>
<evidence type="ECO:0000256" key="1">
    <source>
        <dbReference type="ARBA" id="ARBA00022900"/>
    </source>
</evidence>
<feature type="signal peptide" evidence="2">
    <location>
        <begin position="1"/>
        <end position="21"/>
    </location>
</feature>
<dbReference type="Gene3D" id="2.10.25.10">
    <property type="entry name" value="Laminin"/>
    <property type="match status" value="1"/>
</dbReference>